<gene>
    <name evidence="2" type="ORF">PSTT_06055</name>
</gene>
<dbReference type="PANTHER" id="PTHR35396:SF1">
    <property type="entry name" value="SMALL SECRETED PROTEIN"/>
    <property type="match status" value="1"/>
</dbReference>
<proteinExistence type="predicted"/>
<dbReference type="PANTHER" id="PTHR35396">
    <property type="entry name" value="SMALL SECRETED PROTEIN"/>
    <property type="match status" value="1"/>
</dbReference>
<comment type="caution">
    <text evidence="2">The sequence shown here is derived from an EMBL/GenBank/DDBJ whole genome shotgun (WGS) entry which is preliminary data.</text>
</comment>
<evidence type="ECO:0008006" key="4">
    <source>
        <dbReference type="Google" id="ProtNLM"/>
    </source>
</evidence>
<feature type="region of interest" description="Disordered" evidence="1">
    <location>
        <begin position="207"/>
        <end position="256"/>
    </location>
</feature>
<keyword evidence="3" id="KW-1185">Reference proteome</keyword>
<dbReference type="EMBL" id="PKSL01000046">
    <property type="protein sequence ID" value="POW10444.1"/>
    <property type="molecule type" value="Genomic_DNA"/>
</dbReference>
<accession>A0A2S4VLK8</accession>
<dbReference type="VEuPathDB" id="FungiDB:PSTT_06055"/>
<dbReference type="Proteomes" id="UP000239156">
    <property type="component" value="Unassembled WGS sequence"/>
</dbReference>
<dbReference type="AlphaFoldDB" id="A0A2S4VLK8"/>
<organism evidence="2 3">
    <name type="scientific">Puccinia striiformis</name>
    <dbReference type="NCBI Taxonomy" id="27350"/>
    <lineage>
        <taxon>Eukaryota</taxon>
        <taxon>Fungi</taxon>
        <taxon>Dikarya</taxon>
        <taxon>Basidiomycota</taxon>
        <taxon>Pucciniomycotina</taxon>
        <taxon>Pucciniomycetes</taxon>
        <taxon>Pucciniales</taxon>
        <taxon>Pucciniaceae</taxon>
        <taxon>Puccinia</taxon>
    </lineage>
</organism>
<evidence type="ECO:0000256" key="1">
    <source>
        <dbReference type="SAM" id="MobiDB-lite"/>
    </source>
</evidence>
<name>A0A2S4VLK8_9BASI</name>
<sequence>MHRPWRLEDFLPSGSSLHSFSLLSFDNMGLFKNIFTSSLMVWLFGGLVSANWDPAMGHLYNYRPSKSWLSQYQDNARCFNDVQVAECAQNTRLSYPHVQVFATFQVEHSKDKNHGCPYGTCCGYADLPAPSDMEIDSMNYHSFFWHDLAGVPGPGTNPIADLETGAFGYESSDGKFHEGKADESQMQRYHDSHYSGFKLPPAWSNFEYPTGHSQSGQPKCGTADGPNLNPGQRPGAYGNYTPAPGSSYMAPTGYST</sequence>
<protein>
    <recommendedName>
        <fullName evidence="4">Secreted protein</fullName>
    </recommendedName>
</protein>
<evidence type="ECO:0000313" key="2">
    <source>
        <dbReference type="EMBL" id="POW10444.1"/>
    </source>
</evidence>
<evidence type="ECO:0000313" key="3">
    <source>
        <dbReference type="Proteomes" id="UP000239156"/>
    </source>
</evidence>
<dbReference type="VEuPathDB" id="FungiDB:PSHT_03093"/>
<reference evidence="2" key="1">
    <citation type="submission" date="2017-12" db="EMBL/GenBank/DDBJ databases">
        <title>Gene loss provides genomic basis for host adaptation in cereal stripe rust fungi.</title>
        <authorList>
            <person name="Xia C."/>
        </authorList>
    </citation>
    <scope>NUCLEOTIDE SEQUENCE [LARGE SCALE GENOMIC DNA]</scope>
    <source>
        <strain evidence="2">93-210</strain>
    </source>
</reference>